<comment type="caution">
    <text evidence="6">The sequence shown here is derived from an EMBL/GenBank/DDBJ whole genome shotgun (WGS) entry which is preliminary data.</text>
</comment>
<accession>A0ABR2DTM0</accession>
<evidence type="ECO:0000256" key="5">
    <source>
        <dbReference type="SAM" id="MobiDB-lite"/>
    </source>
</evidence>
<gene>
    <name evidence="6" type="ORF">V6N12_027075</name>
</gene>
<evidence type="ECO:0000313" key="6">
    <source>
        <dbReference type="EMBL" id="KAK8546280.1"/>
    </source>
</evidence>
<dbReference type="PROSITE" id="PS50096">
    <property type="entry name" value="IQ"/>
    <property type="match status" value="1"/>
</dbReference>
<dbReference type="PANTHER" id="PTHR31250">
    <property type="entry name" value="IQ DOMAIN-CONTAINING PROTEIN IQM3"/>
    <property type="match status" value="1"/>
</dbReference>
<feature type="region of interest" description="Disordered" evidence="5">
    <location>
        <begin position="359"/>
        <end position="421"/>
    </location>
</feature>
<dbReference type="Proteomes" id="UP001472677">
    <property type="component" value="Unassembled WGS sequence"/>
</dbReference>
<dbReference type="PANTHER" id="PTHR31250:SF10">
    <property type="entry name" value="IQ DOMAIN-CONTAINING PROTEIN IQM3"/>
    <property type="match status" value="1"/>
</dbReference>
<keyword evidence="3" id="KW-0963">Cytoplasm</keyword>
<dbReference type="InterPro" id="IPR044159">
    <property type="entry name" value="IQM"/>
</dbReference>
<comment type="subcellular location">
    <subcellularLocation>
        <location evidence="2">Cytoplasm</location>
    </subcellularLocation>
    <subcellularLocation>
        <location evidence="1">Nucleus</location>
    </subcellularLocation>
</comment>
<sequence>MEVIETQAPVSNFDLQSKSPFYDISSSDLQSNGLPAGSKLFSMDSPNGATGSGFPSGINGGGLEMQLEPLSDGRDSPTPNHTRGDGYCHSNAVVRVQKVYRSYRTRRMLADSAVVAEELWWLALDYARLNHSTISFFNYLKPETAASRWNRVGLNASKVGKVLSVDSKAQKLAFQHWIEAIDPRHRYGHNLHIYYDEWCKADAGQPFFYWLDIGDGKEVDLEKCPRSKLRQQCIKYLGPQEREHYEYIVVQGKIFHKQTGNVLDTFEGLKENKWIFVMSTSRKLYAGEKKKGMFHHSSFLAGGATLAAGRLVVEQGILKSISAYSGHYRPTDDSLDSFLSFLKENGVNLGAVEIHRATDDSDSYDDGKSSSIVTASEFSGSSVPTEPQIDNEEKNLSLESSETNQPETTNTYRRTLSGGLQSPRTEVPKIAILQRINSKKMTKSYQLGHQLSLKWSTGAGPRIGCVADYPLELRQQALEFVNLSPRTPNSPLPFLSTPRTPRTPTTPSGYRNPSNFAPIAARPTPNESNGDGISGI</sequence>
<keyword evidence="7" id="KW-1185">Reference proteome</keyword>
<feature type="compositionally biased region" description="Polar residues" evidence="5">
    <location>
        <begin position="403"/>
        <end position="421"/>
    </location>
</feature>
<evidence type="ECO:0000256" key="4">
    <source>
        <dbReference type="ARBA" id="ARBA00023242"/>
    </source>
</evidence>
<keyword evidence="4" id="KW-0539">Nucleus</keyword>
<proteinExistence type="predicted"/>
<feature type="compositionally biased region" description="Low complexity" evidence="5">
    <location>
        <begin position="492"/>
        <end position="508"/>
    </location>
</feature>
<dbReference type="EMBL" id="JBBPBM010000023">
    <property type="protein sequence ID" value="KAK8546280.1"/>
    <property type="molecule type" value="Genomic_DNA"/>
</dbReference>
<feature type="region of interest" description="Disordered" evidence="5">
    <location>
        <begin position="488"/>
        <end position="536"/>
    </location>
</feature>
<feature type="compositionally biased region" description="Polar residues" evidence="5">
    <location>
        <begin position="525"/>
        <end position="536"/>
    </location>
</feature>
<feature type="compositionally biased region" description="Polar residues" evidence="5">
    <location>
        <begin position="372"/>
        <end position="385"/>
    </location>
</feature>
<evidence type="ECO:0000256" key="3">
    <source>
        <dbReference type="ARBA" id="ARBA00022490"/>
    </source>
</evidence>
<feature type="region of interest" description="Disordered" evidence="5">
    <location>
        <begin position="67"/>
        <end position="86"/>
    </location>
</feature>
<evidence type="ECO:0008006" key="8">
    <source>
        <dbReference type="Google" id="ProtNLM"/>
    </source>
</evidence>
<protein>
    <recommendedName>
        <fullName evidence="8">IQ domain-containing protein IQM3-like</fullName>
    </recommendedName>
</protein>
<name>A0ABR2DTM0_9ROSI</name>
<organism evidence="6 7">
    <name type="scientific">Hibiscus sabdariffa</name>
    <name type="common">roselle</name>
    <dbReference type="NCBI Taxonomy" id="183260"/>
    <lineage>
        <taxon>Eukaryota</taxon>
        <taxon>Viridiplantae</taxon>
        <taxon>Streptophyta</taxon>
        <taxon>Embryophyta</taxon>
        <taxon>Tracheophyta</taxon>
        <taxon>Spermatophyta</taxon>
        <taxon>Magnoliopsida</taxon>
        <taxon>eudicotyledons</taxon>
        <taxon>Gunneridae</taxon>
        <taxon>Pentapetalae</taxon>
        <taxon>rosids</taxon>
        <taxon>malvids</taxon>
        <taxon>Malvales</taxon>
        <taxon>Malvaceae</taxon>
        <taxon>Malvoideae</taxon>
        <taxon>Hibiscus</taxon>
    </lineage>
</organism>
<evidence type="ECO:0000256" key="2">
    <source>
        <dbReference type="ARBA" id="ARBA00004496"/>
    </source>
</evidence>
<reference evidence="6 7" key="1">
    <citation type="journal article" date="2024" name="G3 (Bethesda)">
        <title>Genome assembly of Hibiscus sabdariffa L. provides insights into metabolisms of medicinal natural products.</title>
        <authorList>
            <person name="Kim T."/>
        </authorList>
    </citation>
    <scope>NUCLEOTIDE SEQUENCE [LARGE SCALE GENOMIC DNA]</scope>
    <source>
        <strain evidence="6">TK-2024</strain>
        <tissue evidence="6">Old leaves</tissue>
    </source>
</reference>
<evidence type="ECO:0000256" key="1">
    <source>
        <dbReference type="ARBA" id="ARBA00004123"/>
    </source>
</evidence>
<evidence type="ECO:0000313" key="7">
    <source>
        <dbReference type="Proteomes" id="UP001472677"/>
    </source>
</evidence>